<evidence type="ECO:0000313" key="2">
    <source>
        <dbReference type="EMBL" id="MBL0386893.1"/>
    </source>
</evidence>
<accession>A0ABS1JBA4</accession>
<comment type="caution">
    <text evidence="2">The sequence shown here is derived from an EMBL/GenBank/DDBJ whole genome shotgun (WGS) entry which is preliminary data.</text>
</comment>
<dbReference type="PROSITE" id="PS50005">
    <property type="entry name" value="TPR"/>
    <property type="match status" value="1"/>
</dbReference>
<dbReference type="RefSeq" id="WP_201634152.1">
    <property type="nucleotide sequence ID" value="NZ_JAEQNB010000002.1"/>
</dbReference>
<organism evidence="2 3">
    <name type="scientific">Tumebacillus amylolyticus</name>
    <dbReference type="NCBI Taxonomy" id="2801339"/>
    <lineage>
        <taxon>Bacteria</taxon>
        <taxon>Bacillati</taxon>
        <taxon>Bacillota</taxon>
        <taxon>Bacilli</taxon>
        <taxon>Bacillales</taxon>
        <taxon>Alicyclobacillaceae</taxon>
        <taxon>Tumebacillus</taxon>
    </lineage>
</organism>
<feature type="repeat" description="TPR" evidence="1">
    <location>
        <begin position="65"/>
        <end position="98"/>
    </location>
</feature>
<name>A0ABS1JBA4_9BACL</name>
<dbReference type="InterPro" id="IPR019734">
    <property type="entry name" value="TPR_rpt"/>
</dbReference>
<dbReference type="InterPro" id="IPR011990">
    <property type="entry name" value="TPR-like_helical_dom_sf"/>
</dbReference>
<keyword evidence="3" id="KW-1185">Reference proteome</keyword>
<sequence>MNVTLKIVECPQCGAPVRQQRQQCEYCQVALKVQTLSYLDHFDQSSVKKYLQHYKSIHTTFPDVPELNMSIGLCHLNLGLYDMARNHFLKVIEVEPDRSEAYYYVSLSIIKKRKPKNLNLREAKQIERFLEIAIRITPTAKFYYLWAILKYEYYYKNGLRVTSPHYDELFAEGHACKKDHSELKSLLDHLTIEDPALLKVVFA</sequence>
<dbReference type="Proteomes" id="UP000602284">
    <property type="component" value="Unassembled WGS sequence"/>
</dbReference>
<evidence type="ECO:0000313" key="3">
    <source>
        <dbReference type="Proteomes" id="UP000602284"/>
    </source>
</evidence>
<keyword evidence="1" id="KW-0802">TPR repeat</keyword>
<proteinExistence type="predicted"/>
<dbReference type="Gene3D" id="1.25.40.10">
    <property type="entry name" value="Tetratricopeptide repeat domain"/>
    <property type="match status" value="1"/>
</dbReference>
<dbReference type="EMBL" id="JAEQNB010000002">
    <property type="protein sequence ID" value="MBL0386893.1"/>
    <property type="molecule type" value="Genomic_DNA"/>
</dbReference>
<reference evidence="2 3" key="1">
    <citation type="submission" date="2021-01" db="EMBL/GenBank/DDBJ databases">
        <title>Tumebacillus sp. strain ITR2 16S ribosomal RNA gene Genome sequencing and assembly.</title>
        <authorList>
            <person name="Kang M."/>
        </authorList>
    </citation>
    <scope>NUCLEOTIDE SEQUENCE [LARGE SCALE GENOMIC DNA]</scope>
    <source>
        <strain evidence="2 3">ITR2</strain>
    </source>
</reference>
<protein>
    <submittedName>
        <fullName evidence="2">Zinc ribbon domain-containing protein</fullName>
    </submittedName>
</protein>
<dbReference type="SUPFAM" id="SSF48452">
    <property type="entry name" value="TPR-like"/>
    <property type="match status" value="1"/>
</dbReference>
<gene>
    <name evidence="2" type="ORF">JJB07_09530</name>
</gene>
<evidence type="ECO:0000256" key="1">
    <source>
        <dbReference type="PROSITE-ProRule" id="PRU00339"/>
    </source>
</evidence>